<evidence type="ECO:0000256" key="12">
    <source>
        <dbReference type="ARBA" id="ARBA00031542"/>
    </source>
</evidence>
<comment type="similarity">
    <text evidence="2">Belongs to the lipase chaperone family.</text>
</comment>
<evidence type="ECO:0000256" key="1">
    <source>
        <dbReference type="ARBA" id="ARBA00004383"/>
    </source>
</evidence>
<keyword evidence="15" id="KW-1185">Reference proteome</keyword>
<dbReference type="AlphaFoldDB" id="A0A850QHS2"/>
<evidence type="ECO:0000256" key="5">
    <source>
        <dbReference type="ARBA" id="ARBA00022692"/>
    </source>
</evidence>
<evidence type="ECO:0000256" key="3">
    <source>
        <dbReference type="ARBA" id="ARBA00022475"/>
    </source>
</evidence>
<evidence type="ECO:0000256" key="4">
    <source>
        <dbReference type="ARBA" id="ARBA00022519"/>
    </source>
</evidence>
<evidence type="ECO:0000256" key="9">
    <source>
        <dbReference type="ARBA" id="ARBA00023136"/>
    </source>
</evidence>
<dbReference type="Proteomes" id="UP000588051">
    <property type="component" value="Unassembled WGS sequence"/>
</dbReference>
<evidence type="ECO:0000256" key="6">
    <source>
        <dbReference type="ARBA" id="ARBA00022963"/>
    </source>
</evidence>
<evidence type="ECO:0000313" key="15">
    <source>
        <dbReference type="Proteomes" id="UP000588051"/>
    </source>
</evidence>
<keyword evidence="9" id="KW-0472">Membrane</keyword>
<evidence type="ECO:0000256" key="11">
    <source>
        <dbReference type="ARBA" id="ARBA00030948"/>
    </source>
</evidence>
<dbReference type="GO" id="GO:0006457">
    <property type="term" value="P:protein folding"/>
    <property type="evidence" value="ECO:0007669"/>
    <property type="project" value="InterPro"/>
</dbReference>
<feature type="signal peptide" evidence="13">
    <location>
        <begin position="1"/>
        <end position="18"/>
    </location>
</feature>
<keyword evidence="7" id="KW-1133">Transmembrane helix</keyword>
<keyword evidence="3" id="KW-1003">Cell membrane</keyword>
<evidence type="ECO:0000256" key="13">
    <source>
        <dbReference type="SAM" id="SignalP"/>
    </source>
</evidence>
<keyword evidence="8" id="KW-0443">Lipid metabolism</keyword>
<dbReference type="InterPro" id="IPR004961">
    <property type="entry name" value="Lipase_chaperone"/>
</dbReference>
<comment type="caution">
    <text evidence="14">The sequence shown here is derived from an EMBL/GenBank/DDBJ whole genome shotgun (WGS) entry which is preliminary data.</text>
</comment>
<feature type="chain" id="PRO_5032797427" description="Lipase helper protein" evidence="13">
    <location>
        <begin position="19"/>
        <end position="322"/>
    </location>
</feature>
<dbReference type="EMBL" id="JABXYJ010000006">
    <property type="protein sequence ID" value="NVO78587.1"/>
    <property type="molecule type" value="Genomic_DNA"/>
</dbReference>
<keyword evidence="13" id="KW-0732">Signal</keyword>
<dbReference type="Pfam" id="PF03280">
    <property type="entry name" value="Lipase_chap"/>
    <property type="match status" value="1"/>
</dbReference>
<accession>A0A850QHS2</accession>
<keyword evidence="6" id="KW-0442">Lipid degradation</keyword>
<dbReference type="GO" id="GO:0005886">
    <property type="term" value="C:plasma membrane"/>
    <property type="evidence" value="ECO:0007669"/>
    <property type="project" value="UniProtKB-SubCell"/>
</dbReference>
<evidence type="ECO:0000256" key="8">
    <source>
        <dbReference type="ARBA" id="ARBA00023098"/>
    </source>
</evidence>
<reference evidence="14 15" key="1">
    <citation type="submission" date="2020-06" db="EMBL/GenBank/DDBJ databases">
        <authorList>
            <person name="Qiu C."/>
            <person name="Liu Z."/>
        </authorList>
    </citation>
    <scope>NUCLEOTIDE SEQUENCE [LARGE SCALE GENOMIC DNA]</scope>
    <source>
        <strain evidence="14 15">EM 1</strain>
    </source>
</reference>
<name>A0A850QHS2_9BURK</name>
<protein>
    <recommendedName>
        <fullName evidence="11">Lipase helper protein</fullName>
    </recommendedName>
    <alternativeName>
        <fullName evidence="12">Lipase modulator</fullName>
    </alternativeName>
</protein>
<comment type="subcellular location">
    <subcellularLocation>
        <location evidence="1">Cell inner membrane</location>
        <topology evidence="1">Single-pass membrane protein</topology>
        <orientation evidence="1">Periplasmic side</orientation>
    </subcellularLocation>
</comment>
<evidence type="ECO:0000256" key="7">
    <source>
        <dbReference type="ARBA" id="ARBA00022989"/>
    </source>
</evidence>
<evidence type="ECO:0000313" key="14">
    <source>
        <dbReference type="EMBL" id="NVO78587.1"/>
    </source>
</evidence>
<evidence type="ECO:0000256" key="2">
    <source>
        <dbReference type="ARBA" id="ARBA00010358"/>
    </source>
</evidence>
<dbReference type="RefSeq" id="WP_176804113.1">
    <property type="nucleotide sequence ID" value="NZ_JABXYJ010000006.1"/>
</dbReference>
<dbReference type="GO" id="GO:0016042">
    <property type="term" value="P:lipid catabolic process"/>
    <property type="evidence" value="ECO:0007669"/>
    <property type="project" value="UniProtKB-KW"/>
</dbReference>
<keyword evidence="4" id="KW-0997">Cell inner membrane</keyword>
<evidence type="ECO:0000256" key="10">
    <source>
        <dbReference type="ARBA" id="ARBA00023186"/>
    </source>
</evidence>
<gene>
    <name evidence="14" type="ORF">HV832_12175</name>
</gene>
<dbReference type="SUPFAM" id="SSF158855">
    <property type="entry name" value="Lipase chaperone-like"/>
    <property type="match status" value="1"/>
</dbReference>
<proteinExistence type="inferred from homology"/>
<organism evidence="14 15">
    <name type="scientific">Undibacterium oligocarboniphilum</name>
    <dbReference type="NCBI Taxonomy" id="666702"/>
    <lineage>
        <taxon>Bacteria</taxon>
        <taxon>Pseudomonadati</taxon>
        <taxon>Pseudomonadota</taxon>
        <taxon>Betaproteobacteria</taxon>
        <taxon>Burkholderiales</taxon>
        <taxon>Oxalobacteraceae</taxon>
        <taxon>Undibacterium</taxon>
    </lineage>
</organism>
<keyword evidence="10" id="KW-0143">Chaperone</keyword>
<sequence length="322" mass="36558">MKKKNVAVACVLSGFICAFFLTNSLPLQDTHTPVRLTTGDISFSFVRSMTGSNTDGDATQTDQGDLIITQDLRLLFDYYLSAVGEKELPDIRKQIEQVLRQKLSIHAAGQAMRLLDHYLAYKQALADLELHGSADISIAGNQLAAIRQRWQKMQALRLEYFNAAENQALFSFDDAYDQDALARLEISQDTALNAEQKKARLQALDDAMNPELRAARQAPYQVIRLEEQVQQMRNQGASEDDIYRWRAQNTTPEAAERLTAVDREAAEWKTRIRIYLEQRQLLLSHAGNTTDSAQLTGLQQIRDRYFSPQEQRRLAAYEGNTQ</sequence>
<keyword evidence="5" id="KW-0812">Transmembrane</keyword>
<dbReference type="GO" id="GO:0051082">
    <property type="term" value="F:unfolded protein binding"/>
    <property type="evidence" value="ECO:0007669"/>
    <property type="project" value="InterPro"/>
</dbReference>